<dbReference type="InterPro" id="IPR043502">
    <property type="entry name" value="DNA/RNA_pol_sf"/>
</dbReference>
<dbReference type="EMBL" id="CCBP010000007">
    <property type="protein sequence ID" value="CDO68213.1"/>
    <property type="molecule type" value="Genomic_DNA"/>
</dbReference>
<feature type="domain" description="C3H1-type" evidence="3">
    <location>
        <begin position="402"/>
        <end position="429"/>
    </location>
</feature>
<dbReference type="HOGENOM" id="CLU_006058_0_0_1"/>
<sequence>MSDAETNHNGTTGPTAAGEQGTGVFDAETVALCEAIVEDYRKGETRKAEAAAQIYRALRFEEVVEDDDVREREQAYETYFDMLETIDRDRNAAGEHRNQVLPSRTQSSNPPSGEAHHGDEDVAGELVPPRESVAPTAAKRSLLDRLSEPSRSLLERLTEPSPRKRQRDGDDEESDSESATGPSRSKRHIDESLFPFSSSIPDDVRLLSDALQRTLLLKENYTRDLATAKQRVVCSPGCPPVPDAIWSDVLANRYVDLDRVFSAVYAVDGDHKQSIRLGELELSGVPAKPKRHIERHGHWTIAWALYQRAVLYVYPHREPELRAYYDQINGFFAAVSEHEAIRIVNLDRAIRGEVGRSNTLLLSDFSRFNHLYTMHVVGAGASTQSAPISSTSPRRSITRRATTSSEPCIRFNDGRCNSARMCRYHHRQEANPIVANKRPRRFRGFLWDNPNSYITPLATLSESMNPLPSPPYQDLHDEVALSTITSRPDLFQIVSPVKVDVLEHLLHTHPNRPLVESVCRGFREGFWPFADPISDAFPQKWDEPTPFLDDDAQAFALKYAEDEEAAQRYSPSFVGELLPGMYSMPVHTVPKPHSDKLRFINNHSAGSFSLNSMIDKCAVGMRPDNVQDLAHNLLHFRKLSGDAPLHLFKSDIANAYRILPMHPLWQLRQVVTINGVRRVDRCCCFGNRGSPDLFCTVMALVLWIAIHVRNIPALLAYMDDNFSFEPSPTLVPYHGYGAVVLLPAAQVQLLTLWDDLGIPHALPKQLFGESLTITGFLVDSLSMSISLPSQSCDDLVNAIRAFLANAPQRRRTLREWQQMLSWLNWGLNVQPLLRPALQSSYAKIAGMAIANAPIYINARVTRDLLFIAQTFERHGGIYIMKAAAWGPDQADLLVFCDACLSGMAFWIPALSLAFVADCPPAPNGLDDNIFWYEALTVLSALRWIDSEFSPPPARLAIYTDNLNTVQIFDSFRATPSFDELLLCACDTLIASGIDLRVWHIAGHYNSVADTLSRGLFHVALQYAPSLSIATFIPPQPTLGELKR</sequence>
<reference evidence="4" key="1">
    <citation type="submission" date="2014-01" db="EMBL/GenBank/DDBJ databases">
        <title>The genome of the white-rot fungus Pycnoporus cinnabarinus: a basidiomycete model with a versatile arsenal for lignocellulosic biomass breakdown.</title>
        <authorList>
            <person name="Levasseur A."/>
            <person name="Lomascolo A."/>
            <person name="Ruiz-Duenas F.J."/>
            <person name="Uzan E."/>
            <person name="Piumi F."/>
            <person name="Kues U."/>
            <person name="Ram A.F.J."/>
            <person name="Murat C."/>
            <person name="Haon M."/>
            <person name="Benoit I."/>
            <person name="Arfi Y."/>
            <person name="Chevret D."/>
            <person name="Drula E."/>
            <person name="Kwon M.J."/>
            <person name="Gouret P."/>
            <person name="Lesage-Meessen L."/>
            <person name="Lombard V."/>
            <person name="Mariette J."/>
            <person name="Noirot C."/>
            <person name="Park J."/>
            <person name="Patyshakuliyeva A."/>
            <person name="Wieneger R.A.B."/>
            <person name="Wosten H.A.B."/>
            <person name="Martin F."/>
            <person name="Coutinho P.M."/>
            <person name="de Vries R."/>
            <person name="Martinez A.T."/>
            <person name="Klopp C."/>
            <person name="Pontarotti P."/>
            <person name="Henrissat B."/>
            <person name="Record E."/>
        </authorList>
    </citation>
    <scope>NUCLEOTIDE SEQUENCE [LARGE SCALE GENOMIC DNA]</scope>
    <source>
        <strain evidence="4">BRFM137</strain>
    </source>
</reference>
<feature type="zinc finger region" description="C3H1-type" evidence="1">
    <location>
        <begin position="402"/>
        <end position="429"/>
    </location>
</feature>
<evidence type="ECO:0000313" key="5">
    <source>
        <dbReference type="Proteomes" id="UP000029665"/>
    </source>
</evidence>
<keyword evidence="1" id="KW-0863">Zinc-finger</keyword>
<feature type="compositionally biased region" description="Polar residues" evidence="2">
    <location>
        <begin position="100"/>
        <end position="111"/>
    </location>
</feature>
<accession>A0A060S749</accession>
<feature type="region of interest" description="Disordered" evidence="2">
    <location>
        <begin position="1"/>
        <end position="22"/>
    </location>
</feature>
<dbReference type="OMA" id="SGHEECE"/>
<dbReference type="GO" id="GO:0008270">
    <property type="term" value="F:zinc ion binding"/>
    <property type="evidence" value="ECO:0007669"/>
    <property type="project" value="UniProtKB-KW"/>
</dbReference>
<dbReference type="OrthoDB" id="3249498at2759"/>
<gene>
    <name evidence="4" type="ORF">BN946_scf184913.g3</name>
</gene>
<feature type="compositionally biased region" description="Low complexity" evidence="2">
    <location>
        <begin position="385"/>
        <end position="403"/>
    </location>
</feature>
<dbReference type="SUPFAM" id="SSF56672">
    <property type="entry name" value="DNA/RNA polymerases"/>
    <property type="match status" value="1"/>
</dbReference>
<dbReference type="Proteomes" id="UP000029665">
    <property type="component" value="Unassembled WGS sequence"/>
</dbReference>
<dbReference type="AlphaFoldDB" id="A0A060S749"/>
<proteinExistence type="predicted"/>
<feature type="region of interest" description="Disordered" evidence="2">
    <location>
        <begin position="95"/>
        <end position="190"/>
    </location>
</feature>
<feature type="region of interest" description="Disordered" evidence="2">
    <location>
        <begin position="383"/>
        <end position="403"/>
    </location>
</feature>
<evidence type="ECO:0000313" key="4">
    <source>
        <dbReference type="EMBL" id="CDO68213.1"/>
    </source>
</evidence>
<feature type="compositionally biased region" description="Basic and acidic residues" evidence="2">
    <location>
        <begin position="141"/>
        <end position="162"/>
    </location>
</feature>
<dbReference type="PANTHER" id="PTHR33050">
    <property type="entry name" value="REVERSE TRANSCRIPTASE DOMAIN-CONTAINING PROTEIN"/>
    <property type="match status" value="1"/>
</dbReference>
<evidence type="ECO:0000259" key="3">
    <source>
        <dbReference type="PROSITE" id="PS50103"/>
    </source>
</evidence>
<dbReference type="InterPro" id="IPR000571">
    <property type="entry name" value="Znf_CCCH"/>
</dbReference>
<keyword evidence="1" id="KW-0479">Metal-binding</keyword>
<keyword evidence="1" id="KW-0862">Zinc</keyword>
<dbReference type="InterPro" id="IPR052055">
    <property type="entry name" value="Hepadnavirus_pol/RT"/>
</dbReference>
<dbReference type="PANTHER" id="PTHR33050:SF7">
    <property type="entry name" value="RIBONUCLEASE H"/>
    <property type="match status" value="1"/>
</dbReference>
<dbReference type="PROSITE" id="PS50103">
    <property type="entry name" value="ZF_C3H1"/>
    <property type="match status" value="1"/>
</dbReference>
<protein>
    <recommendedName>
        <fullName evidence="3">C3H1-type domain-containing protein</fullName>
    </recommendedName>
</protein>
<name>A0A060S749_PYCCI</name>
<dbReference type="STRING" id="5643.A0A060S749"/>
<organism evidence="4 5">
    <name type="scientific">Pycnoporus cinnabarinus</name>
    <name type="common">Cinnabar-red polypore</name>
    <name type="synonym">Trametes cinnabarina</name>
    <dbReference type="NCBI Taxonomy" id="5643"/>
    <lineage>
        <taxon>Eukaryota</taxon>
        <taxon>Fungi</taxon>
        <taxon>Dikarya</taxon>
        <taxon>Basidiomycota</taxon>
        <taxon>Agaricomycotina</taxon>
        <taxon>Agaricomycetes</taxon>
        <taxon>Polyporales</taxon>
        <taxon>Polyporaceae</taxon>
        <taxon>Trametes</taxon>
    </lineage>
</organism>
<evidence type="ECO:0000256" key="1">
    <source>
        <dbReference type="PROSITE-ProRule" id="PRU00723"/>
    </source>
</evidence>
<keyword evidence="5" id="KW-1185">Reference proteome</keyword>
<evidence type="ECO:0000256" key="2">
    <source>
        <dbReference type="SAM" id="MobiDB-lite"/>
    </source>
</evidence>
<comment type="caution">
    <text evidence="4">The sequence shown here is derived from an EMBL/GenBank/DDBJ whole genome shotgun (WGS) entry which is preliminary data.</text>
</comment>